<feature type="transmembrane region" description="Helical" evidence="9">
    <location>
        <begin position="484"/>
        <end position="503"/>
    </location>
</feature>
<dbReference type="InterPro" id="IPR036259">
    <property type="entry name" value="MFS_trans_sf"/>
</dbReference>
<dbReference type="EMBL" id="CM017647">
    <property type="protein sequence ID" value="TYJ06562.1"/>
    <property type="molecule type" value="Genomic_DNA"/>
</dbReference>
<dbReference type="FunFam" id="1.20.1250.20:FF:000002">
    <property type="entry name" value="Sugar transport protein 13"/>
    <property type="match status" value="1"/>
</dbReference>
<dbReference type="PROSITE" id="PS00217">
    <property type="entry name" value="SUGAR_TRANSPORT_2"/>
    <property type="match status" value="1"/>
</dbReference>
<evidence type="ECO:0000313" key="12">
    <source>
        <dbReference type="Proteomes" id="UP000323597"/>
    </source>
</evidence>
<name>A0A5D2WYF4_GOSMU</name>
<comment type="similarity">
    <text evidence="2">Belongs to the major facilitator superfamily. Sugar transporter (TC 2.A.1.1) family.</text>
</comment>
<feature type="transmembrane region" description="Helical" evidence="9">
    <location>
        <begin position="618"/>
        <end position="643"/>
    </location>
</feature>
<dbReference type="InterPro" id="IPR045262">
    <property type="entry name" value="STP/PLT_plant"/>
</dbReference>
<feature type="transmembrane region" description="Helical" evidence="9">
    <location>
        <begin position="509"/>
        <end position="531"/>
    </location>
</feature>
<feature type="transmembrane region" description="Helical" evidence="9">
    <location>
        <begin position="369"/>
        <end position="392"/>
    </location>
</feature>
<keyword evidence="8 9" id="KW-0472">Membrane</keyword>
<dbReference type="Gene3D" id="1.20.1250.20">
    <property type="entry name" value="MFS general substrate transporter like domains"/>
    <property type="match status" value="3"/>
</dbReference>
<dbReference type="GO" id="GO:0015293">
    <property type="term" value="F:symporter activity"/>
    <property type="evidence" value="ECO:0007669"/>
    <property type="project" value="UniProtKB-KW"/>
</dbReference>
<feature type="transmembrane region" description="Helical" evidence="9">
    <location>
        <begin position="159"/>
        <end position="178"/>
    </location>
</feature>
<dbReference type="NCBIfam" id="TIGR00879">
    <property type="entry name" value="SP"/>
    <property type="match status" value="1"/>
</dbReference>
<feature type="transmembrane region" description="Helical" evidence="9">
    <location>
        <begin position="271"/>
        <end position="296"/>
    </location>
</feature>
<feature type="transmembrane region" description="Helical" evidence="9">
    <location>
        <begin position="543"/>
        <end position="564"/>
    </location>
</feature>
<evidence type="ECO:0000256" key="6">
    <source>
        <dbReference type="ARBA" id="ARBA00022847"/>
    </source>
</evidence>
<evidence type="ECO:0000256" key="2">
    <source>
        <dbReference type="ARBA" id="ARBA00010992"/>
    </source>
</evidence>
<dbReference type="Pfam" id="PF00083">
    <property type="entry name" value="Sugar_tr"/>
    <property type="match status" value="3"/>
</dbReference>
<reference evidence="11 12" key="1">
    <citation type="submission" date="2019-07" db="EMBL/GenBank/DDBJ databases">
        <title>WGS assembly of Gossypium mustelinum.</title>
        <authorList>
            <person name="Chen Z.J."/>
            <person name="Sreedasyam A."/>
            <person name="Ando A."/>
            <person name="Song Q."/>
            <person name="De L."/>
            <person name="Hulse-Kemp A."/>
            <person name="Ding M."/>
            <person name="Ye W."/>
            <person name="Kirkbride R."/>
            <person name="Jenkins J."/>
            <person name="Plott C."/>
            <person name="Lovell J."/>
            <person name="Lin Y.-M."/>
            <person name="Vaughn R."/>
            <person name="Liu B."/>
            <person name="Li W."/>
            <person name="Simpson S."/>
            <person name="Scheffler B."/>
            <person name="Saski C."/>
            <person name="Grover C."/>
            <person name="Hu G."/>
            <person name="Conover J."/>
            <person name="Carlson J."/>
            <person name="Shu S."/>
            <person name="Boston L."/>
            <person name="Williams M."/>
            <person name="Peterson D."/>
            <person name="Mcgee K."/>
            <person name="Jones D."/>
            <person name="Wendel J."/>
            <person name="Stelly D."/>
            <person name="Grimwood J."/>
            <person name="Schmutz J."/>
        </authorList>
    </citation>
    <scope>NUCLEOTIDE SEQUENCE [LARGE SCALE GENOMIC DNA]</scope>
    <source>
        <strain evidence="11">1408120.09</strain>
    </source>
</reference>
<keyword evidence="6" id="KW-0769">Symport</keyword>
<keyword evidence="4" id="KW-0762">Sugar transport</keyword>
<feature type="transmembrane region" description="Helical" evidence="9">
    <location>
        <begin position="190"/>
        <end position="210"/>
    </location>
</feature>
<feature type="transmembrane region" description="Helical" evidence="9">
    <location>
        <begin position="655"/>
        <end position="676"/>
    </location>
</feature>
<feature type="transmembrane region" description="Helical" evidence="9">
    <location>
        <begin position="422"/>
        <end position="448"/>
    </location>
</feature>
<dbReference type="InterPro" id="IPR005829">
    <property type="entry name" value="Sugar_transporter_CS"/>
</dbReference>
<dbReference type="AlphaFoldDB" id="A0A5D2WYF4"/>
<dbReference type="PROSITE" id="PS00216">
    <property type="entry name" value="SUGAR_TRANSPORT_1"/>
    <property type="match status" value="1"/>
</dbReference>
<sequence length="832" mass="92136">MAGGEGVTSGSVKNYPGKFTLKVFVTCIVAASGGLIFGYDLGISGGVTSMDSFLEKFFPKVYRKEISVKPSDDQYCKFDSQTLTLFTSSLYLAALLSSMTASRITRGLGRRMTMMFGGLFFAIGAVINGFAENVLMLIISVPIYLSEIAPFKYRGAMNIMFQLSITIGILIVNLLNYFTAKIEGGWGWRLSLGGAVVPGLVFFFGCFFLADSPNSLLERDKFEEAKVQLQKIRGIDNVEEEFNDLAKASEAAKLVQNPWREILTRKYRPQLIFAVLIPLFQQLTGMNVFVFYASVLFKSMGFGNNASLMSALITSIVNFFATLVSIATVDKFGRRTLFLEGGLQMLLCQFVMTVSIASKFGTSGNPGELPLWFSMLVVIAMCVYIAGFAWSWGPLGWLVPSEIFPLEIRSAAQSITVAVNMIFTFCIAQFGLFIFFAVCVIGMSIFIFKLLPETKGVPIEEMTIVWKNHPRWTSRITRGLGRRMTMMFGGLFFAIGAVINGFAENVLMLIIGRVLLGFGIGFANQSVPIYLSEIAPFKYRGALNIMFQLSITIGILVANLLNYFTAKIEGGWGWRLSLGGAVVPGLEEFNDLAKASEAAKLVQNPWKEILTRKYRPQLIFAILIPLFQQLTGMNVFVFYAPVLFKSMGFGNNASLMSALITSIVNFSATLVSIATVDKYGRRTLFLEGGLQMLLCQLVMTVSIASKFGTGGNPGELPLWFSMLVVIAMCVYIAGFAWSWGPLGWLVPSEIFPLEIRSAAQSITVAVNMIFTFCIAQVFTTMLCNLKFGLFIYKFLPETKGVPIEEMTIVWKNHPRWSKYFVEKDSSFEMGKI</sequence>
<evidence type="ECO:0000256" key="7">
    <source>
        <dbReference type="ARBA" id="ARBA00022989"/>
    </source>
</evidence>
<feature type="transmembrane region" description="Helical" evidence="9">
    <location>
        <begin position="716"/>
        <end position="739"/>
    </location>
</feature>
<feature type="transmembrane region" description="Helical" evidence="9">
    <location>
        <begin position="308"/>
        <end position="329"/>
    </location>
</feature>
<dbReference type="InterPro" id="IPR044778">
    <property type="entry name" value="MFS_STP/MST-like_plant"/>
</dbReference>
<feature type="transmembrane region" description="Helical" evidence="9">
    <location>
        <begin position="759"/>
        <end position="783"/>
    </location>
</feature>
<organism evidence="11 12">
    <name type="scientific">Gossypium mustelinum</name>
    <name type="common">Cotton</name>
    <name type="synonym">Gossypium caicoense</name>
    <dbReference type="NCBI Taxonomy" id="34275"/>
    <lineage>
        <taxon>Eukaryota</taxon>
        <taxon>Viridiplantae</taxon>
        <taxon>Streptophyta</taxon>
        <taxon>Embryophyta</taxon>
        <taxon>Tracheophyta</taxon>
        <taxon>Spermatophyta</taxon>
        <taxon>Magnoliopsida</taxon>
        <taxon>eudicotyledons</taxon>
        <taxon>Gunneridae</taxon>
        <taxon>Pentapetalae</taxon>
        <taxon>rosids</taxon>
        <taxon>malvids</taxon>
        <taxon>Malvales</taxon>
        <taxon>Malvaceae</taxon>
        <taxon>Malvoideae</taxon>
        <taxon>Gossypium</taxon>
    </lineage>
</organism>
<evidence type="ECO:0000256" key="1">
    <source>
        <dbReference type="ARBA" id="ARBA00004141"/>
    </source>
</evidence>
<dbReference type="GO" id="GO:0015145">
    <property type="term" value="F:monosaccharide transmembrane transporter activity"/>
    <property type="evidence" value="ECO:0007669"/>
    <property type="project" value="InterPro"/>
</dbReference>
<keyword evidence="7 9" id="KW-1133">Transmembrane helix</keyword>
<feature type="transmembrane region" description="Helical" evidence="9">
    <location>
        <begin position="114"/>
        <end position="139"/>
    </location>
</feature>
<dbReference type="CDD" id="cd17361">
    <property type="entry name" value="MFS_STP"/>
    <property type="match status" value="2"/>
</dbReference>
<dbReference type="Proteomes" id="UP000323597">
    <property type="component" value="Chromosome A12"/>
</dbReference>
<evidence type="ECO:0000259" key="10">
    <source>
        <dbReference type="PROSITE" id="PS50850"/>
    </source>
</evidence>
<feature type="transmembrane region" description="Helical" evidence="9">
    <location>
        <begin position="688"/>
        <end position="704"/>
    </location>
</feature>
<evidence type="ECO:0000256" key="8">
    <source>
        <dbReference type="ARBA" id="ARBA00023136"/>
    </source>
</evidence>
<dbReference type="InterPro" id="IPR020846">
    <property type="entry name" value="MFS_dom"/>
</dbReference>
<keyword evidence="5 9" id="KW-0812">Transmembrane</keyword>
<evidence type="ECO:0000256" key="5">
    <source>
        <dbReference type="ARBA" id="ARBA00022692"/>
    </source>
</evidence>
<evidence type="ECO:0000256" key="9">
    <source>
        <dbReference type="SAM" id="Phobius"/>
    </source>
</evidence>
<gene>
    <name evidence="11" type="ORF">E1A91_A12G242300v1</name>
</gene>
<dbReference type="GO" id="GO:0016020">
    <property type="term" value="C:membrane"/>
    <property type="evidence" value="ECO:0007669"/>
    <property type="project" value="UniProtKB-SubCell"/>
</dbReference>
<protein>
    <recommendedName>
        <fullName evidence="10">Major facilitator superfamily (MFS) profile domain-containing protein</fullName>
    </recommendedName>
</protein>
<dbReference type="InterPro" id="IPR005828">
    <property type="entry name" value="MFS_sugar_transport-like"/>
</dbReference>
<dbReference type="PROSITE" id="PS50850">
    <property type="entry name" value="MFS"/>
    <property type="match status" value="1"/>
</dbReference>
<evidence type="ECO:0000256" key="3">
    <source>
        <dbReference type="ARBA" id="ARBA00022448"/>
    </source>
</evidence>
<feature type="transmembrane region" description="Helical" evidence="9">
    <location>
        <begin position="19"/>
        <end position="39"/>
    </location>
</feature>
<accession>A0A5D2WYF4</accession>
<feature type="domain" description="Major facilitator superfamily (MFS) profile" evidence="10">
    <location>
        <begin position="415"/>
        <end position="832"/>
    </location>
</feature>
<comment type="subcellular location">
    <subcellularLocation>
        <location evidence="1">Membrane</location>
        <topology evidence="1">Multi-pass membrane protein</topology>
    </subcellularLocation>
</comment>
<dbReference type="SUPFAM" id="SSF103473">
    <property type="entry name" value="MFS general substrate transporter"/>
    <property type="match status" value="2"/>
</dbReference>
<proteinExistence type="inferred from homology"/>
<dbReference type="PRINTS" id="PR00171">
    <property type="entry name" value="SUGRTRNSPORT"/>
</dbReference>
<keyword evidence="3" id="KW-0813">Transport</keyword>
<dbReference type="PANTHER" id="PTHR23500">
    <property type="entry name" value="SOLUTE CARRIER FAMILY 2, FACILITATED GLUCOSE TRANSPORTER"/>
    <property type="match status" value="1"/>
</dbReference>
<dbReference type="PANTHER" id="PTHR23500:SF477">
    <property type="entry name" value="MAJOR FACILITATOR SUPERFAMILY (MFS) PROFILE DOMAIN-CONTAINING PROTEIN"/>
    <property type="match status" value="1"/>
</dbReference>
<evidence type="ECO:0000313" key="11">
    <source>
        <dbReference type="EMBL" id="TYJ06562.1"/>
    </source>
</evidence>
<evidence type="ECO:0000256" key="4">
    <source>
        <dbReference type="ARBA" id="ARBA00022597"/>
    </source>
</evidence>
<feature type="transmembrane region" description="Helical" evidence="9">
    <location>
        <begin position="83"/>
        <end position="102"/>
    </location>
</feature>
<dbReference type="InterPro" id="IPR003663">
    <property type="entry name" value="Sugar/inositol_transpt"/>
</dbReference>
<keyword evidence="12" id="KW-1185">Reference proteome</keyword>